<feature type="domain" description="TECPR1-like DysF" evidence="6">
    <location>
        <begin position="106"/>
        <end position="509"/>
    </location>
</feature>
<evidence type="ECO:0000256" key="1">
    <source>
        <dbReference type="ARBA" id="ARBA00004141"/>
    </source>
</evidence>
<sequence>MSVPPYIASSVPPSAILIPSPSTADISASPTSSNAKPHLPFPPSSAPRGKPTSSTLGMSLPSLSSNVSDMLLSSLLPPNLPKLPSGGARGIDGGGPRQLTTQREALSVPLLSNNFRRFVTRVGPVFWLQDRIEEVLYWRKPVWTWAWILTWVFICFQPRALLLLPSLSLIVLLLHIHERTHPVPSLVGMISPPPLATARVRPPSSTGESSPDKSYTATTTRDESGETVGLPVVPPKEVESGVDYFMNIQAIQNLMGLVSDGYDYLAPILSNLQSPNTSSPTSFPLTHTHIILLLLPPTLFLPLTPPWLIPYVILPLGLLPPLAFHPNLTPWLLSLPRHLSIRNTRSVLEKWVLTDKLPDKYSGSKISQVYVWENERLDPKLASSSSSSTGPVPPTSWSARFLRQGDRRAWIKIADVAEGEECLWKSVDDTDLPNGDDESEVEAKVLALKDGWEWLPEDWKVDVNGLWSENGVDAGGSFLRSYSHVSIQSLNERDIEGWLYTDDSWQNPSPTPYTEPDAPANSSSIPGQSAQSVQTGKEKDMPGLGLRRVTRRRRWWKRVYEVGS</sequence>
<feature type="compositionally biased region" description="Polar residues" evidence="5">
    <location>
        <begin position="20"/>
        <end position="35"/>
    </location>
</feature>
<keyword evidence="2" id="KW-0812">Transmembrane</keyword>
<dbReference type="GO" id="GO:0007031">
    <property type="term" value="P:peroxisome organization"/>
    <property type="evidence" value="ECO:0007669"/>
    <property type="project" value="TreeGrafter"/>
</dbReference>
<evidence type="ECO:0000313" key="8">
    <source>
        <dbReference type="Proteomes" id="UP000053392"/>
    </source>
</evidence>
<dbReference type="PANTHER" id="PTHR28304">
    <property type="entry name" value="PEROXISOMAL MEMBRANE PROTEIN PEX29"/>
    <property type="match status" value="1"/>
</dbReference>
<dbReference type="InterPro" id="IPR052816">
    <property type="entry name" value="Peroxisomal_Membrane_PEX28-32"/>
</dbReference>
<feature type="region of interest" description="Disordered" evidence="5">
    <location>
        <begin position="197"/>
        <end position="232"/>
    </location>
</feature>
<feature type="compositionally biased region" description="Polar residues" evidence="5">
    <location>
        <begin position="520"/>
        <end position="535"/>
    </location>
</feature>
<keyword evidence="3" id="KW-1133">Transmembrane helix</keyword>
<dbReference type="GO" id="GO:0005778">
    <property type="term" value="C:peroxisomal membrane"/>
    <property type="evidence" value="ECO:0007669"/>
    <property type="project" value="UniProtKB-ARBA"/>
</dbReference>
<protein>
    <recommendedName>
        <fullName evidence="6">TECPR1-like DysF domain-containing protein</fullName>
    </recommendedName>
</protein>
<gene>
    <name evidence="7" type="ORF">I313_06476</name>
</gene>
<dbReference type="EMBL" id="KN847914">
    <property type="protein sequence ID" value="KIR37749.1"/>
    <property type="molecule type" value="Genomic_DNA"/>
</dbReference>
<keyword evidence="8" id="KW-1185">Reference proteome</keyword>
<evidence type="ECO:0000313" key="7">
    <source>
        <dbReference type="EMBL" id="KIR37749.1"/>
    </source>
</evidence>
<evidence type="ECO:0000256" key="3">
    <source>
        <dbReference type="ARBA" id="ARBA00022989"/>
    </source>
</evidence>
<feature type="compositionally biased region" description="Polar residues" evidence="5">
    <location>
        <begin position="203"/>
        <end position="219"/>
    </location>
</feature>
<evidence type="ECO:0000256" key="2">
    <source>
        <dbReference type="ARBA" id="ARBA00022692"/>
    </source>
</evidence>
<dbReference type="OrthoDB" id="74314at2759"/>
<proteinExistence type="predicted"/>
<evidence type="ECO:0000259" key="6">
    <source>
        <dbReference type="Pfam" id="PF06398"/>
    </source>
</evidence>
<dbReference type="AlphaFoldDB" id="A0A0D0UUH0"/>
<reference evidence="7 8" key="1">
    <citation type="submission" date="2015-01" db="EMBL/GenBank/DDBJ databases">
        <title>The Genome Sequence of Cryptococcus gattii Ram5.</title>
        <authorList>
            <consortium name="The Broad Institute Genomics Platform"/>
            <person name="Cuomo C."/>
            <person name="Litvintseva A."/>
            <person name="Chen Y."/>
            <person name="Heitman J."/>
            <person name="Sun S."/>
            <person name="Springer D."/>
            <person name="Dromer F."/>
            <person name="Young S."/>
            <person name="Zeng Q."/>
            <person name="Gargeya S."/>
            <person name="Abouelleil A."/>
            <person name="Alvarado L."/>
            <person name="Chapman S.B."/>
            <person name="Gainer-Dewar J."/>
            <person name="Goldberg J."/>
            <person name="Griggs A."/>
            <person name="Gujja S."/>
            <person name="Hansen M."/>
            <person name="Howarth C."/>
            <person name="Imamovic A."/>
            <person name="Larimer J."/>
            <person name="Murphy C."/>
            <person name="Naylor J."/>
            <person name="Pearson M."/>
            <person name="Priest M."/>
            <person name="Roberts A."/>
            <person name="Saif S."/>
            <person name="Shea T."/>
            <person name="Sykes S."/>
            <person name="Wortman J."/>
            <person name="Nusbaum C."/>
            <person name="Birren B."/>
        </authorList>
    </citation>
    <scope>NUCLEOTIDE SEQUENCE [LARGE SCALE GENOMIC DNA]</scope>
    <source>
        <strain evidence="7 8">Ram5</strain>
    </source>
</reference>
<dbReference type="HOGENOM" id="CLU_029283_0_0_1"/>
<dbReference type="Proteomes" id="UP000053392">
    <property type="component" value="Unassembled WGS sequence"/>
</dbReference>
<dbReference type="PANTHER" id="PTHR28304:SF2">
    <property type="entry name" value="PEROXISOMAL MEMBRANE PROTEIN PEX29"/>
    <property type="match status" value="1"/>
</dbReference>
<organism evidence="7 8">
    <name type="scientific">Cryptococcus deuterogattii Ram5</name>
    <dbReference type="NCBI Taxonomy" id="1296110"/>
    <lineage>
        <taxon>Eukaryota</taxon>
        <taxon>Fungi</taxon>
        <taxon>Dikarya</taxon>
        <taxon>Basidiomycota</taxon>
        <taxon>Agaricomycotina</taxon>
        <taxon>Tremellomycetes</taxon>
        <taxon>Tremellales</taxon>
        <taxon>Cryptococcaceae</taxon>
        <taxon>Cryptococcus</taxon>
        <taxon>Cryptococcus gattii species complex</taxon>
    </lineage>
</organism>
<feature type="region of interest" description="Disordered" evidence="5">
    <location>
        <begin position="501"/>
        <end position="546"/>
    </location>
</feature>
<evidence type="ECO:0000256" key="5">
    <source>
        <dbReference type="SAM" id="MobiDB-lite"/>
    </source>
</evidence>
<keyword evidence="4" id="KW-0472">Membrane</keyword>
<evidence type="ECO:0000256" key="4">
    <source>
        <dbReference type="ARBA" id="ARBA00023136"/>
    </source>
</evidence>
<name>A0A0D0UUH0_9TREE</name>
<dbReference type="Pfam" id="PF06398">
    <property type="entry name" value="Pex24p"/>
    <property type="match status" value="1"/>
</dbReference>
<comment type="subcellular location">
    <subcellularLocation>
        <location evidence="1">Membrane</location>
        <topology evidence="1">Multi-pass membrane protein</topology>
    </subcellularLocation>
</comment>
<feature type="region of interest" description="Disordered" evidence="5">
    <location>
        <begin position="1"/>
        <end position="58"/>
    </location>
</feature>
<dbReference type="InterPro" id="IPR010482">
    <property type="entry name" value="TECPR1-like_DysF"/>
</dbReference>
<accession>A0A0D0UUH0</accession>